<dbReference type="AlphaFoldDB" id="A0A1G7DQL1"/>
<name>A0A1G7DQL1_9ACTN</name>
<feature type="domain" description="DUF2087" evidence="1">
    <location>
        <begin position="121"/>
        <end position="187"/>
    </location>
</feature>
<protein>
    <recommendedName>
        <fullName evidence="1">DUF2087 domain-containing protein</fullName>
    </recommendedName>
</protein>
<dbReference type="STRING" id="675864.SAMN04489747_3669"/>
<sequence length="194" mass="20690">MTRDPAPTMLARATLTDALEVLRALQDPTRLQLLGAVVGRAALPHSCSLAEAALRTGLPVRTVLETAGRMRDSGLLRLDGTTLTADPTVVDRAAEAVAAALPIAPALAATPGLARWFRRGRLVRVPDRWADQAELAAALVTLLPGGRDLAEGEVNRLLVDVGDPATLRRLLVDHRLVTRDAALVYRRADPVRPG</sequence>
<evidence type="ECO:0000313" key="3">
    <source>
        <dbReference type="Proteomes" id="UP000198546"/>
    </source>
</evidence>
<dbReference type="InterPro" id="IPR018656">
    <property type="entry name" value="DUF2087"/>
</dbReference>
<organism evidence="2 3">
    <name type="scientific">Auraticoccus monumenti</name>
    <dbReference type="NCBI Taxonomy" id="675864"/>
    <lineage>
        <taxon>Bacteria</taxon>
        <taxon>Bacillati</taxon>
        <taxon>Actinomycetota</taxon>
        <taxon>Actinomycetes</taxon>
        <taxon>Propionibacteriales</taxon>
        <taxon>Propionibacteriaceae</taxon>
        <taxon>Auraticoccus</taxon>
    </lineage>
</organism>
<dbReference type="Proteomes" id="UP000198546">
    <property type="component" value="Chromosome i"/>
</dbReference>
<gene>
    <name evidence="2" type="ORF">SAMN04489747_3669</name>
</gene>
<dbReference type="Gene3D" id="1.10.10.10">
    <property type="entry name" value="Winged helix-like DNA-binding domain superfamily/Winged helix DNA-binding domain"/>
    <property type="match status" value="1"/>
</dbReference>
<dbReference type="EMBL" id="LT629688">
    <property type="protein sequence ID" value="SDE53440.1"/>
    <property type="molecule type" value="Genomic_DNA"/>
</dbReference>
<dbReference type="InterPro" id="IPR036388">
    <property type="entry name" value="WH-like_DNA-bd_sf"/>
</dbReference>
<reference evidence="2 3" key="1">
    <citation type="submission" date="2016-10" db="EMBL/GenBank/DDBJ databases">
        <authorList>
            <person name="de Groot N.N."/>
        </authorList>
    </citation>
    <scope>NUCLEOTIDE SEQUENCE [LARGE SCALE GENOMIC DNA]</scope>
    <source>
        <strain evidence="2 3">MON 2.2</strain>
    </source>
</reference>
<keyword evidence="3" id="KW-1185">Reference proteome</keyword>
<dbReference type="RefSeq" id="WP_090595502.1">
    <property type="nucleotide sequence ID" value="NZ_LT629688.1"/>
</dbReference>
<evidence type="ECO:0000259" key="1">
    <source>
        <dbReference type="Pfam" id="PF09860"/>
    </source>
</evidence>
<evidence type="ECO:0000313" key="2">
    <source>
        <dbReference type="EMBL" id="SDE53440.1"/>
    </source>
</evidence>
<proteinExistence type="predicted"/>
<dbReference type="Pfam" id="PF09860">
    <property type="entry name" value="DUF2087"/>
    <property type="match status" value="1"/>
</dbReference>
<accession>A0A1G7DQL1</accession>